<feature type="region of interest" description="Disordered" evidence="4">
    <location>
        <begin position="138"/>
        <end position="158"/>
    </location>
</feature>
<keyword evidence="5" id="KW-0282">Flagellum</keyword>
<keyword evidence="3" id="KW-1005">Bacterial flagellum biogenesis</keyword>
<keyword evidence="5" id="KW-0969">Cilium</keyword>
<keyword evidence="6" id="KW-1185">Reference proteome</keyword>
<evidence type="ECO:0000256" key="2">
    <source>
        <dbReference type="ARBA" id="ARBA00007703"/>
    </source>
</evidence>
<comment type="caution">
    <text evidence="5">The sequence shown here is derived from an EMBL/GenBank/DDBJ whole genome shotgun (WGS) entry which is preliminary data.</text>
</comment>
<proteinExistence type="inferred from homology"/>
<dbReference type="SUPFAM" id="SSF140566">
    <property type="entry name" value="FlgN-like"/>
    <property type="match status" value="1"/>
</dbReference>
<accession>A0ABQ6FEQ7</accession>
<dbReference type="RefSeq" id="WP_153159922.1">
    <property type="nucleotide sequence ID" value="NZ_BSPX01000038.1"/>
</dbReference>
<dbReference type="InterPro" id="IPR007809">
    <property type="entry name" value="FlgN-like"/>
</dbReference>
<evidence type="ECO:0000256" key="3">
    <source>
        <dbReference type="ARBA" id="ARBA00022795"/>
    </source>
</evidence>
<protein>
    <submittedName>
        <fullName evidence="5">Flagella synthesis protein</fullName>
    </submittedName>
</protein>
<evidence type="ECO:0000313" key="6">
    <source>
        <dbReference type="Proteomes" id="UP001157167"/>
    </source>
</evidence>
<evidence type="ECO:0000256" key="1">
    <source>
        <dbReference type="ARBA" id="ARBA00002397"/>
    </source>
</evidence>
<organism evidence="5 6">
    <name type="scientific">Zoogloea oryzae</name>
    <dbReference type="NCBI Taxonomy" id="310767"/>
    <lineage>
        <taxon>Bacteria</taxon>
        <taxon>Pseudomonadati</taxon>
        <taxon>Pseudomonadota</taxon>
        <taxon>Betaproteobacteria</taxon>
        <taxon>Rhodocyclales</taxon>
        <taxon>Zoogloeaceae</taxon>
        <taxon>Zoogloea</taxon>
    </lineage>
</organism>
<comment type="similarity">
    <text evidence="2">Belongs to the FlgN family.</text>
</comment>
<gene>
    <name evidence="5" type="ORF">GCM10007933_25740</name>
</gene>
<dbReference type="Pfam" id="PF05130">
    <property type="entry name" value="FlgN"/>
    <property type="match status" value="1"/>
</dbReference>
<dbReference type="EMBL" id="BSPX01000038">
    <property type="protein sequence ID" value="GLT23112.1"/>
    <property type="molecule type" value="Genomic_DNA"/>
</dbReference>
<reference evidence="6" key="1">
    <citation type="journal article" date="2019" name="Int. J. Syst. Evol. Microbiol.">
        <title>The Global Catalogue of Microorganisms (GCM) 10K type strain sequencing project: providing services to taxonomists for standard genome sequencing and annotation.</title>
        <authorList>
            <consortium name="The Broad Institute Genomics Platform"/>
            <consortium name="The Broad Institute Genome Sequencing Center for Infectious Disease"/>
            <person name="Wu L."/>
            <person name="Ma J."/>
        </authorList>
    </citation>
    <scope>NUCLEOTIDE SEQUENCE [LARGE SCALE GENOMIC DNA]</scope>
    <source>
        <strain evidence="6">NBRC 102407</strain>
    </source>
</reference>
<dbReference type="InterPro" id="IPR036679">
    <property type="entry name" value="FlgN-like_sf"/>
</dbReference>
<keyword evidence="5" id="KW-0966">Cell projection</keyword>
<evidence type="ECO:0000256" key="4">
    <source>
        <dbReference type="SAM" id="MobiDB-lite"/>
    </source>
</evidence>
<dbReference type="Proteomes" id="UP001157167">
    <property type="component" value="Unassembled WGS sequence"/>
</dbReference>
<sequence length="158" mass="17461">MAVDPGFHARLAQLIQDERRGMRGFVALLEREEALLVHSQIDALALLAEEKTALYRALQRLSDDRVVMFARLGAKVTNENIRIVLASNPEALAAWEDVVALAEEAKERNRVNGQLITQRLQNNQQALTTLLAAAEHPQIYGPDGQSRPTAGSRHFGSV</sequence>
<name>A0ABQ6FEQ7_9RHOO</name>
<comment type="function">
    <text evidence="1">Required for the efficient initiation of filament assembly.</text>
</comment>
<evidence type="ECO:0000313" key="5">
    <source>
        <dbReference type="EMBL" id="GLT23112.1"/>
    </source>
</evidence>
<dbReference type="Gene3D" id="1.20.58.300">
    <property type="entry name" value="FlgN-like"/>
    <property type="match status" value="1"/>
</dbReference>